<keyword evidence="4" id="KW-0150">Chloroplast</keyword>
<reference evidence="4" key="1">
    <citation type="journal article" date="2010" name="Proc. Natl. Acad. Sci. U.S.A.">
        <title>A common red algal origin of the apicomplexan, dinoflagellate, and heterokont plastids.</title>
        <authorList>
            <person name="Janouskovec J."/>
            <person name="Horak A."/>
            <person name="Obornik M."/>
            <person name="Lukes J."/>
            <person name="Keeling P.J."/>
        </authorList>
    </citation>
    <scope>NUCLEOTIDE SEQUENCE [LARGE SCALE GENOMIC DNA]</scope>
</reference>
<accession>D9IXM5</accession>
<dbReference type="Pfam" id="PF00453">
    <property type="entry name" value="Ribosomal_L20"/>
    <property type="match status" value="1"/>
</dbReference>
<dbReference type="GO" id="GO:0005840">
    <property type="term" value="C:ribosome"/>
    <property type="evidence" value="ECO:0007669"/>
    <property type="project" value="UniProtKB-KW"/>
</dbReference>
<gene>
    <name evidence="4" type="primary">rpl20</name>
</gene>
<evidence type="ECO:0000256" key="3">
    <source>
        <dbReference type="ARBA" id="ARBA00023274"/>
    </source>
</evidence>
<dbReference type="GeneID" id="9481065"/>
<evidence type="ECO:0000256" key="2">
    <source>
        <dbReference type="ARBA" id="ARBA00022980"/>
    </source>
</evidence>
<dbReference type="SUPFAM" id="SSF74731">
    <property type="entry name" value="Ribosomal protein L20"/>
    <property type="match status" value="1"/>
</dbReference>
<dbReference type="GO" id="GO:0006412">
    <property type="term" value="P:translation"/>
    <property type="evidence" value="ECO:0007669"/>
    <property type="project" value="InterPro"/>
</dbReference>
<keyword evidence="2 4" id="KW-0689">Ribosomal protein</keyword>
<dbReference type="GO" id="GO:0019843">
    <property type="term" value="F:rRNA binding"/>
    <property type="evidence" value="ECO:0007669"/>
    <property type="project" value="InterPro"/>
</dbReference>
<protein>
    <submittedName>
        <fullName evidence="4">Ribosomal protein L20</fullName>
    </submittedName>
</protein>
<geneLocation type="chloroplast" evidence="4"/>
<dbReference type="AlphaFoldDB" id="D9IXM5"/>
<dbReference type="EMBL" id="HM222968">
    <property type="protein sequence ID" value="ADJ66592.1"/>
    <property type="molecule type" value="Genomic_DNA"/>
</dbReference>
<dbReference type="Gene3D" id="6.10.160.10">
    <property type="match status" value="1"/>
</dbReference>
<dbReference type="InterPro" id="IPR005813">
    <property type="entry name" value="Ribosomal_bL20"/>
</dbReference>
<organism evidence="4">
    <name type="scientific">Chromerida sp. RM11</name>
    <dbReference type="NCBI Taxonomy" id="348535"/>
    <lineage>
        <taxon>Eukaryota</taxon>
        <taxon>Sar</taxon>
        <taxon>Alveolata</taxon>
        <taxon>Colpodellida</taxon>
    </lineage>
</organism>
<dbReference type="RefSeq" id="YP_003795404.1">
    <property type="nucleotide sequence ID" value="NC_014345.1"/>
</dbReference>
<proteinExistence type="inferred from homology"/>
<evidence type="ECO:0000313" key="4">
    <source>
        <dbReference type="EMBL" id="ADJ66592.1"/>
    </source>
</evidence>
<dbReference type="GO" id="GO:1990904">
    <property type="term" value="C:ribonucleoprotein complex"/>
    <property type="evidence" value="ECO:0007669"/>
    <property type="project" value="UniProtKB-KW"/>
</dbReference>
<dbReference type="PRINTS" id="PR00062">
    <property type="entry name" value="RIBOSOMALL20"/>
</dbReference>
<sequence>MVKSPTPRLEKHKKRLATARGFVLARSRLRRNIRQQWLHAGQAAYVALKLKKRVTKKSRTKLLNLFLRTKGIYYSRFKSQQKRQGIALNDQTVLDMVLNFHANSYIYKTLGSRR</sequence>
<comment type="similarity">
    <text evidence="1">Belongs to the bacterial ribosomal protein bL20 family.</text>
</comment>
<name>D9IXM5_9ALVE</name>
<dbReference type="GO" id="GO:0003735">
    <property type="term" value="F:structural constituent of ribosome"/>
    <property type="evidence" value="ECO:0007669"/>
    <property type="project" value="InterPro"/>
</dbReference>
<evidence type="ECO:0000256" key="1">
    <source>
        <dbReference type="ARBA" id="ARBA00007698"/>
    </source>
</evidence>
<keyword evidence="3" id="KW-0687">Ribonucleoprotein</keyword>
<dbReference type="InterPro" id="IPR035566">
    <property type="entry name" value="Ribosomal_protein_bL20_C"/>
</dbReference>
<keyword evidence="4" id="KW-0934">Plastid</keyword>